<proteinExistence type="predicted"/>
<dbReference type="EMBL" id="LGRN01001097">
    <property type="protein sequence ID" value="OJD09837.1"/>
    <property type="molecule type" value="Genomic_DNA"/>
</dbReference>
<evidence type="ECO:0000313" key="2">
    <source>
        <dbReference type="EMBL" id="OJD09837.1"/>
    </source>
</evidence>
<dbReference type="InterPro" id="IPR036705">
    <property type="entry name" value="Ribosyl_crysJ1_sf"/>
</dbReference>
<feature type="binding site" evidence="1">
    <location>
        <position position="17"/>
    </location>
    <ligand>
        <name>Mg(2+)</name>
        <dbReference type="ChEBI" id="CHEBI:18420"/>
        <label>1</label>
    </ligand>
</feature>
<organism evidence="2 3">
    <name type="scientific">Emergomyces pasteurianus Ep9510</name>
    <dbReference type="NCBI Taxonomy" id="1447872"/>
    <lineage>
        <taxon>Eukaryota</taxon>
        <taxon>Fungi</taxon>
        <taxon>Dikarya</taxon>
        <taxon>Ascomycota</taxon>
        <taxon>Pezizomycotina</taxon>
        <taxon>Eurotiomycetes</taxon>
        <taxon>Eurotiomycetidae</taxon>
        <taxon>Onygenales</taxon>
        <taxon>Ajellomycetaceae</taxon>
        <taxon>Emergomyces</taxon>
    </lineage>
</organism>
<feature type="binding site" evidence="1">
    <location>
        <position position="20"/>
    </location>
    <ligand>
        <name>Mg(2+)</name>
        <dbReference type="ChEBI" id="CHEBI:18420"/>
        <label>1</label>
    </ligand>
</feature>
<protein>
    <recommendedName>
        <fullName evidence="4">ADP-ribosylglycohydrolase</fullName>
    </recommendedName>
</protein>
<evidence type="ECO:0000256" key="1">
    <source>
        <dbReference type="PIRSR" id="PIRSR605502-1"/>
    </source>
</evidence>
<dbReference type="Gene3D" id="1.10.4080.10">
    <property type="entry name" value="ADP-ribosylation/Crystallin J1"/>
    <property type="match status" value="1"/>
</dbReference>
<dbReference type="SUPFAM" id="SSF101478">
    <property type="entry name" value="ADP-ribosylglycohydrolase"/>
    <property type="match status" value="1"/>
</dbReference>
<accession>A0A1J9Q3U1</accession>
<comment type="cofactor">
    <cofactor evidence="1">
        <name>Mg(2+)</name>
        <dbReference type="ChEBI" id="CHEBI:18420"/>
    </cofactor>
    <text evidence="1">Binds 2 magnesium ions per subunit.</text>
</comment>
<evidence type="ECO:0008006" key="4">
    <source>
        <dbReference type="Google" id="ProtNLM"/>
    </source>
</evidence>
<dbReference type="AlphaFoldDB" id="A0A1J9Q3U1"/>
<dbReference type="VEuPathDB" id="FungiDB:AJ78_08902"/>
<keyword evidence="3" id="KW-1185">Reference proteome</keyword>
<dbReference type="Proteomes" id="UP000182235">
    <property type="component" value="Unassembled WGS sequence"/>
</dbReference>
<dbReference type="Pfam" id="PF03747">
    <property type="entry name" value="ADP_ribosyl_GH"/>
    <property type="match status" value="1"/>
</dbReference>
<gene>
    <name evidence="2" type="ORF">AJ78_08902</name>
</gene>
<name>A0A1J9Q3U1_9EURO</name>
<feature type="binding site" evidence="1">
    <location>
        <position position="19"/>
    </location>
    <ligand>
        <name>Mg(2+)</name>
        <dbReference type="ChEBI" id="CHEBI:18420"/>
        <label>1</label>
    </ligand>
</feature>
<keyword evidence="1" id="KW-0460">Magnesium</keyword>
<comment type="caution">
    <text evidence="2">The sequence shown here is derived from an EMBL/GenBank/DDBJ whole genome shotgun (WGS) entry which is preliminary data.</text>
</comment>
<sequence length="65" mass="6752">MTIFGKGELDVVRLGYDADTVGSVYGGLAGAFYCAGAIPTNWVEGTGWRALGGGHWVEGLQQGDC</sequence>
<keyword evidence="1" id="KW-0479">Metal-binding</keyword>
<dbReference type="GO" id="GO:0046872">
    <property type="term" value="F:metal ion binding"/>
    <property type="evidence" value="ECO:0007669"/>
    <property type="project" value="UniProtKB-KW"/>
</dbReference>
<reference evidence="2 3" key="1">
    <citation type="submission" date="2015-07" db="EMBL/GenBank/DDBJ databases">
        <title>Emmonsia species relationships and genome sequence.</title>
        <authorList>
            <consortium name="The Broad Institute Genomics Platform"/>
            <person name="Cuomo C.A."/>
            <person name="Munoz J.F."/>
            <person name="Imamovic A."/>
            <person name="Priest M.E."/>
            <person name="Young S."/>
            <person name="Clay O.K."/>
            <person name="McEwen J.G."/>
        </authorList>
    </citation>
    <scope>NUCLEOTIDE SEQUENCE [LARGE SCALE GENOMIC DNA]</scope>
    <source>
        <strain evidence="2 3">UAMH 9510</strain>
    </source>
</reference>
<dbReference type="OrthoDB" id="2021138at2759"/>
<evidence type="ECO:0000313" key="3">
    <source>
        <dbReference type="Proteomes" id="UP000182235"/>
    </source>
</evidence>
<dbReference type="InterPro" id="IPR005502">
    <property type="entry name" value="Ribosyl_crysJ1"/>
</dbReference>